<organism evidence="4 5">
    <name type="scientific">Actinomadura luteofluorescens</name>
    <dbReference type="NCBI Taxonomy" id="46163"/>
    <lineage>
        <taxon>Bacteria</taxon>
        <taxon>Bacillati</taxon>
        <taxon>Actinomycetota</taxon>
        <taxon>Actinomycetes</taxon>
        <taxon>Streptosporangiales</taxon>
        <taxon>Thermomonosporaceae</taxon>
        <taxon>Actinomadura</taxon>
    </lineage>
</organism>
<dbReference type="GO" id="GO:0009044">
    <property type="term" value="F:xylan 1,4-beta-xylosidase activity"/>
    <property type="evidence" value="ECO:0007669"/>
    <property type="project" value="InterPro"/>
</dbReference>
<protein>
    <submittedName>
        <fullName evidence="4">Uncharacterized protein</fullName>
    </submittedName>
</protein>
<evidence type="ECO:0000256" key="1">
    <source>
        <dbReference type="ARBA" id="ARBA00005336"/>
    </source>
</evidence>
<dbReference type="InterPro" id="IPR036962">
    <property type="entry name" value="Glyco_hydro_3_N_sf"/>
</dbReference>
<dbReference type="InterPro" id="IPR044993">
    <property type="entry name" value="BXL"/>
</dbReference>
<keyword evidence="5" id="KW-1185">Reference proteome</keyword>
<dbReference type="EMBL" id="JACCBA010000001">
    <property type="protein sequence ID" value="NYD50910.1"/>
    <property type="molecule type" value="Genomic_DNA"/>
</dbReference>
<dbReference type="Proteomes" id="UP000529783">
    <property type="component" value="Unassembled WGS sequence"/>
</dbReference>
<evidence type="ECO:0000313" key="4">
    <source>
        <dbReference type="EMBL" id="NYD50910.1"/>
    </source>
</evidence>
<dbReference type="Gene3D" id="3.20.20.300">
    <property type="entry name" value="Glycoside hydrolase, family 3, N-terminal domain"/>
    <property type="match status" value="1"/>
</dbReference>
<dbReference type="GO" id="GO:0031222">
    <property type="term" value="P:arabinan catabolic process"/>
    <property type="evidence" value="ECO:0007669"/>
    <property type="project" value="TreeGrafter"/>
</dbReference>
<evidence type="ECO:0000313" key="5">
    <source>
        <dbReference type="Proteomes" id="UP000529783"/>
    </source>
</evidence>
<evidence type="ECO:0000256" key="3">
    <source>
        <dbReference type="SAM" id="SignalP"/>
    </source>
</evidence>
<feature type="signal peptide" evidence="3">
    <location>
        <begin position="1"/>
        <end position="33"/>
    </location>
</feature>
<comment type="caution">
    <text evidence="4">The sequence shown here is derived from an EMBL/GenBank/DDBJ whole genome shotgun (WGS) entry which is preliminary data.</text>
</comment>
<dbReference type="AlphaFoldDB" id="A0A7Y9ENA0"/>
<keyword evidence="3" id="KW-0732">Signal</keyword>
<sequence>MHRTRRDPRSPGRRSRSLTLVLAAALAAPLAWTAPAAAREAYPFRDPRLPVQARVDDLVGRLTLDEKISLLHQYQPAIPRLGIGRFKTGTEALHGVAWSTDGGKGPLTKRFDSPFCCGVS</sequence>
<comment type="similarity">
    <text evidence="1">Belongs to the glycosyl hydrolase 3 family.</text>
</comment>
<dbReference type="PANTHER" id="PTHR42721">
    <property type="entry name" value="SUGAR HYDROLASE-RELATED"/>
    <property type="match status" value="1"/>
</dbReference>
<keyword evidence="2" id="KW-0378">Hydrolase</keyword>
<dbReference type="SUPFAM" id="SSF51445">
    <property type="entry name" value="(Trans)glycosidases"/>
    <property type="match status" value="1"/>
</dbReference>
<gene>
    <name evidence="4" type="ORF">BJY14_006893</name>
</gene>
<dbReference type="GO" id="GO:0046556">
    <property type="term" value="F:alpha-L-arabinofuranosidase activity"/>
    <property type="evidence" value="ECO:0007669"/>
    <property type="project" value="TreeGrafter"/>
</dbReference>
<dbReference type="GO" id="GO:0045493">
    <property type="term" value="P:xylan catabolic process"/>
    <property type="evidence" value="ECO:0007669"/>
    <property type="project" value="InterPro"/>
</dbReference>
<proteinExistence type="inferred from homology"/>
<dbReference type="PANTHER" id="PTHR42721:SF3">
    <property type="entry name" value="BETA-D-XYLOSIDASE 5-RELATED"/>
    <property type="match status" value="1"/>
</dbReference>
<accession>A0A7Y9ENA0</accession>
<evidence type="ECO:0000256" key="2">
    <source>
        <dbReference type="ARBA" id="ARBA00022801"/>
    </source>
</evidence>
<feature type="chain" id="PRO_5039643323" evidence="3">
    <location>
        <begin position="34"/>
        <end position="120"/>
    </location>
</feature>
<name>A0A7Y9ENA0_9ACTN</name>
<dbReference type="InterPro" id="IPR017853">
    <property type="entry name" value="GH"/>
</dbReference>
<reference evidence="4 5" key="1">
    <citation type="submission" date="2020-07" db="EMBL/GenBank/DDBJ databases">
        <title>Sequencing the genomes of 1000 actinobacteria strains.</title>
        <authorList>
            <person name="Klenk H.-P."/>
        </authorList>
    </citation>
    <scope>NUCLEOTIDE SEQUENCE [LARGE SCALE GENOMIC DNA]</scope>
    <source>
        <strain evidence="4 5">DSM 40398</strain>
    </source>
</reference>